<organism evidence="1 2">
    <name type="scientific">Gloeocapsopsis crepidinum LEGE 06123</name>
    <dbReference type="NCBI Taxonomy" id="588587"/>
    <lineage>
        <taxon>Bacteria</taxon>
        <taxon>Bacillati</taxon>
        <taxon>Cyanobacteriota</taxon>
        <taxon>Cyanophyceae</taxon>
        <taxon>Oscillatoriophycideae</taxon>
        <taxon>Chroococcales</taxon>
        <taxon>Chroococcaceae</taxon>
        <taxon>Gloeocapsopsis</taxon>
    </lineage>
</organism>
<keyword evidence="2" id="KW-1185">Reference proteome</keyword>
<dbReference type="Proteomes" id="UP000651156">
    <property type="component" value="Unassembled WGS sequence"/>
</dbReference>
<comment type="caution">
    <text evidence="1">The sequence shown here is derived from an EMBL/GenBank/DDBJ whole genome shotgun (WGS) entry which is preliminary data.</text>
</comment>
<dbReference type="EMBL" id="JADEWN010000019">
    <property type="protein sequence ID" value="MBE9190627.1"/>
    <property type="molecule type" value="Genomic_DNA"/>
</dbReference>
<name>A0ABR9UQR1_9CHRO</name>
<proteinExistence type="predicted"/>
<gene>
    <name evidence="1" type="ORF">IQ230_09685</name>
</gene>
<dbReference type="RefSeq" id="WP_193931802.1">
    <property type="nucleotide sequence ID" value="NZ_CAWPMZ010000040.1"/>
</dbReference>
<protein>
    <submittedName>
        <fullName evidence="1">Uncharacterized protein</fullName>
    </submittedName>
</protein>
<evidence type="ECO:0000313" key="2">
    <source>
        <dbReference type="Proteomes" id="UP000651156"/>
    </source>
</evidence>
<accession>A0ABR9UQR1</accession>
<sequence>MKVIAHGFRKREINGEIVYEALPAPSREELEQIQAEVEAQTGRKVSSSGGCYLMASGGVLSCHNESCVGYCYHQRGNDERCICTI</sequence>
<evidence type="ECO:0000313" key="1">
    <source>
        <dbReference type="EMBL" id="MBE9190627.1"/>
    </source>
</evidence>
<reference evidence="1 2" key="1">
    <citation type="submission" date="2020-10" db="EMBL/GenBank/DDBJ databases">
        <authorList>
            <person name="Castelo-Branco R."/>
            <person name="Eusebio N."/>
            <person name="Adriana R."/>
            <person name="Vieira A."/>
            <person name="Brugerolle De Fraissinette N."/>
            <person name="Rezende De Castro R."/>
            <person name="Schneider M.P."/>
            <person name="Vasconcelos V."/>
            <person name="Leao P.N."/>
        </authorList>
    </citation>
    <scope>NUCLEOTIDE SEQUENCE [LARGE SCALE GENOMIC DNA]</scope>
    <source>
        <strain evidence="1 2">LEGE 06123</strain>
    </source>
</reference>